<dbReference type="InterPro" id="IPR036412">
    <property type="entry name" value="HAD-like_sf"/>
</dbReference>
<protein>
    <submittedName>
        <fullName evidence="3">Uncharacterized protein</fullName>
    </submittedName>
</protein>
<dbReference type="PANTHER" id="PTHR46193:SF9">
    <property type="entry name" value="HALOACID DEHALOGENASE-LIKE HYDROLASE DOMAIN-CONTAINING PROTEIN SGPP"/>
    <property type="match status" value="1"/>
</dbReference>
<dbReference type="PANTHER" id="PTHR46193">
    <property type="entry name" value="6-PHOSPHOGLUCONATE PHOSPHATASE"/>
    <property type="match status" value="1"/>
</dbReference>
<dbReference type="InterPro" id="IPR051600">
    <property type="entry name" value="Beta-PGM-like"/>
</dbReference>
<accession>A0A2K7M6I2</accession>
<dbReference type="InterPro" id="IPR041492">
    <property type="entry name" value="HAD_2"/>
</dbReference>
<reference evidence="3" key="2">
    <citation type="submission" date="2018-02" db="UniProtKB">
        <authorList>
            <consortium name="EnsemblPlants"/>
        </authorList>
    </citation>
    <scope>IDENTIFICATION</scope>
    <source>
        <strain evidence="3">Williams 82</strain>
    </source>
</reference>
<evidence type="ECO:0000256" key="2">
    <source>
        <dbReference type="ARBA" id="ARBA00022842"/>
    </source>
</evidence>
<dbReference type="Gramene" id="KRH77250">
    <property type="protein sequence ID" value="KRH77250"/>
    <property type="gene ID" value="GLYMA_01G201900"/>
</dbReference>
<keyword evidence="2" id="KW-0460">Magnesium</keyword>
<dbReference type="OMA" id="GKANARY"/>
<dbReference type="EnsemblPlants" id="KRH77250">
    <property type="protein sequence ID" value="KRH77250"/>
    <property type="gene ID" value="GLYMA_01G201900"/>
</dbReference>
<reference evidence="3" key="1">
    <citation type="journal article" date="2010" name="Nature">
        <title>Genome sequence of the palaeopolyploid soybean.</title>
        <authorList>
            <person name="Schmutz J."/>
            <person name="Cannon S.B."/>
            <person name="Schlueter J."/>
            <person name="Ma J."/>
            <person name="Mitros T."/>
            <person name="Nelson W."/>
            <person name="Hyten D.L."/>
            <person name="Song Q."/>
            <person name="Thelen J.J."/>
            <person name="Cheng J."/>
            <person name="Xu D."/>
            <person name="Hellsten U."/>
            <person name="May G.D."/>
            <person name="Yu Y."/>
            <person name="Sakurai T."/>
            <person name="Umezawa T."/>
            <person name="Bhattacharyya M.K."/>
            <person name="Sandhu D."/>
            <person name="Valliyodan B."/>
            <person name="Lindquist E."/>
            <person name="Peto M."/>
            <person name="Grant D."/>
            <person name="Shu S."/>
            <person name="Goodstein D."/>
            <person name="Barry K."/>
            <person name="Futrell-Griggs M."/>
            <person name="Abernathy B."/>
            <person name="Du J."/>
            <person name="Tian Z."/>
            <person name="Zhu L."/>
            <person name="Gill N."/>
            <person name="Joshi T."/>
            <person name="Libault M."/>
            <person name="Sethuraman A."/>
            <person name="Zhang X.-C."/>
            <person name="Shinozaki K."/>
            <person name="Nguyen H.T."/>
            <person name="Wing R.A."/>
            <person name="Cregan P."/>
            <person name="Specht J."/>
            <person name="Grimwood J."/>
            <person name="Rokhsar D."/>
            <person name="Stacey G."/>
            <person name="Shoemaker R.C."/>
            <person name="Jackson S.A."/>
        </authorList>
    </citation>
    <scope>NUCLEOTIDE SEQUENCE [LARGE SCALE GENOMIC DNA]</scope>
    <source>
        <strain evidence="3">cv. Williams 82</strain>
    </source>
</reference>
<sequence>MAAEQLKPLKGLDKVRKWVENRGLKRAAVTNAPRENAELMISKLGLSNFFEAVIIGGECDHAKPHPDPYLKGLEALKASKDHTFVFEDSVSGILLSSTRIKLQIFYFPRTL</sequence>
<proteinExistence type="predicted"/>
<dbReference type="STRING" id="3847.A0A0R0LJ61"/>
<keyword evidence="4" id="KW-1185">Reference proteome</keyword>
<organism evidence="3">
    <name type="scientific">Glycine max</name>
    <name type="common">Soybean</name>
    <name type="synonym">Glycine hispida</name>
    <dbReference type="NCBI Taxonomy" id="3847"/>
    <lineage>
        <taxon>Eukaryota</taxon>
        <taxon>Viridiplantae</taxon>
        <taxon>Streptophyta</taxon>
        <taxon>Embryophyta</taxon>
        <taxon>Tracheophyta</taxon>
        <taxon>Spermatophyta</taxon>
        <taxon>Magnoliopsida</taxon>
        <taxon>eudicotyledons</taxon>
        <taxon>Gunneridae</taxon>
        <taxon>Pentapetalae</taxon>
        <taxon>rosids</taxon>
        <taxon>fabids</taxon>
        <taxon>Fabales</taxon>
        <taxon>Fabaceae</taxon>
        <taxon>Papilionoideae</taxon>
        <taxon>50 kb inversion clade</taxon>
        <taxon>NPAAA clade</taxon>
        <taxon>indigoferoid/millettioid clade</taxon>
        <taxon>Phaseoleae</taxon>
        <taxon>Glycine</taxon>
        <taxon>Glycine subgen. Soja</taxon>
    </lineage>
</organism>
<dbReference type="Proteomes" id="UP000008827">
    <property type="component" value="Chromosome 1"/>
</dbReference>
<evidence type="ECO:0000256" key="1">
    <source>
        <dbReference type="ARBA" id="ARBA00022723"/>
    </source>
</evidence>
<name>A0A2K7M6I2_SOYBN</name>
<dbReference type="Pfam" id="PF13419">
    <property type="entry name" value="HAD_2"/>
    <property type="match status" value="1"/>
</dbReference>
<dbReference type="InterPro" id="IPR023214">
    <property type="entry name" value="HAD_sf"/>
</dbReference>
<dbReference type="CDD" id="cd07505">
    <property type="entry name" value="HAD_BPGM-like"/>
    <property type="match status" value="1"/>
</dbReference>
<evidence type="ECO:0000313" key="3">
    <source>
        <dbReference type="EnsemblPlants" id="KRH77250"/>
    </source>
</evidence>
<keyword evidence="1" id="KW-0479">Metal-binding</keyword>
<evidence type="ECO:0000313" key="4">
    <source>
        <dbReference type="Proteomes" id="UP000008827"/>
    </source>
</evidence>
<dbReference type="SUPFAM" id="SSF56784">
    <property type="entry name" value="HAD-like"/>
    <property type="match status" value="1"/>
</dbReference>
<dbReference type="Gene3D" id="3.40.50.1000">
    <property type="entry name" value="HAD superfamily/HAD-like"/>
    <property type="match status" value="1"/>
</dbReference>